<evidence type="ECO:0000256" key="3">
    <source>
        <dbReference type="ARBA" id="ARBA00022448"/>
    </source>
</evidence>
<dbReference type="GO" id="GO:0140359">
    <property type="term" value="F:ABC-type transporter activity"/>
    <property type="evidence" value="ECO:0007669"/>
    <property type="project" value="InterPro"/>
</dbReference>
<evidence type="ECO:0000256" key="7">
    <source>
        <dbReference type="ARBA" id="ARBA00022989"/>
    </source>
</evidence>
<evidence type="ECO:0000256" key="2">
    <source>
        <dbReference type="ARBA" id="ARBA00007783"/>
    </source>
</evidence>
<comment type="subcellular location">
    <subcellularLocation>
        <location evidence="1">Cell inner membrane</location>
        <topology evidence="1">Multi-pass membrane protein</topology>
    </subcellularLocation>
    <subcellularLocation>
        <location evidence="9">Cell membrane</location>
        <topology evidence="9">Multi-pass membrane protein</topology>
    </subcellularLocation>
</comment>
<dbReference type="RefSeq" id="WP_135435112.1">
    <property type="nucleotide sequence ID" value="NZ_SRLA01000003.1"/>
</dbReference>
<sequence length="285" mass="32525">MVTKKNGTWDWEIVPQTTWLGVSLSELWSYRHLIIGLVRRDFLLSYQQTVLGPLWMLFQPVITLITYVLVFGKLVGISTEGIPPTLFYLTGIVLWNLFNDSFLSTCSIFRDNVQIFSKVYFPRMVIPIAQMMSQLLRFAIQFFLLCLITTYYVMFTAWTAPTSLQITAIPLIVILIALLSMGLGMTVSVLTGKYRDLSYIIGLGIRLLMFLTPVVYPINYVEKKWRWIVQLNPLTPLFELFRYVLLGKGLVTPQQVVYSVACVGVVLVVGILTFNKQGDKLIDVV</sequence>
<feature type="transmembrane region" description="Helical" evidence="9">
    <location>
        <begin position="256"/>
        <end position="274"/>
    </location>
</feature>
<name>A0A4Z0P4H9_9BACT</name>
<evidence type="ECO:0000256" key="6">
    <source>
        <dbReference type="ARBA" id="ARBA00022692"/>
    </source>
</evidence>
<dbReference type="GO" id="GO:0043190">
    <property type="term" value="C:ATP-binding cassette (ABC) transporter complex"/>
    <property type="evidence" value="ECO:0007669"/>
    <property type="project" value="InterPro"/>
</dbReference>
<keyword evidence="4 9" id="KW-1003">Cell membrane</keyword>
<evidence type="ECO:0000256" key="5">
    <source>
        <dbReference type="ARBA" id="ARBA00022519"/>
    </source>
</evidence>
<feature type="domain" description="ABC transmembrane type-2" evidence="10">
    <location>
        <begin position="51"/>
        <end position="277"/>
    </location>
</feature>
<dbReference type="PANTHER" id="PTHR30413">
    <property type="entry name" value="INNER MEMBRANE TRANSPORT PERMEASE"/>
    <property type="match status" value="1"/>
</dbReference>
<feature type="transmembrane region" description="Helical" evidence="9">
    <location>
        <begin position="49"/>
        <end position="69"/>
    </location>
</feature>
<feature type="transmembrane region" description="Helical" evidence="9">
    <location>
        <begin position="135"/>
        <end position="154"/>
    </location>
</feature>
<comment type="caution">
    <text evidence="11">The sequence shown here is derived from an EMBL/GenBank/DDBJ whole genome shotgun (WGS) entry which is preliminary data.</text>
</comment>
<dbReference type="Proteomes" id="UP000298337">
    <property type="component" value="Unassembled WGS sequence"/>
</dbReference>
<keyword evidence="8 9" id="KW-0472">Membrane</keyword>
<keyword evidence="3 9" id="KW-0813">Transport</keyword>
<keyword evidence="5" id="KW-0997">Cell inner membrane</keyword>
<reference evidence="11 12" key="1">
    <citation type="submission" date="2019-04" db="EMBL/GenBank/DDBJ databases">
        <authorList>
            <person name="Feng G."/>
            <person name="Zhang J."/>
            <person name="Zhu H."/>
        </authorList>
    </citation>
    <scope>NUCLEOTIDE SEQUENCE [LARGE SCALE GENOMIC DNA]</scope>
    <source>
        <strain evidence="11 12">92R-1</strain>
    </source>
</reference>
<keyword evidence="6 9" id="KW-0812">Transmembrane</keyword>
<proteinExistence type="inferred from homology"/>
<keyword evidence="12" id="KW-1185">Reference proteome</keyword>
<dbReference type="GO" id="GO:0015920">
    <property type="term" value="P:lipopolysaccharide transport"/>
    <property type="evidence" value="ECO:0007669"/>
    <property type="project" value="TreeGrafter"/>
</dbReference>
<comment type="similarity">
    <text evidence="2 9">Belongs to the ABC-2 integral membrane protein family.</text>
</comment>
<evidence type="ECO:0000259" key="10">
    <source>
        <dbReference type="PROSITE" id="PS51012"/>
    </source>
</evidence>
<gene>
    <name evidence="11" type="ORF">EU556_15845</name>
</gene>
<evidence type="ECO:0000256" key="8">
    <source>
        <dbReference type="ARBA" id="ARBA00023136"/>
    </source>
</evidence>
<evidence type="ECO:0000313" key="11">
    <source>
        <dbReference type="EMBL" id="TGE06320.1"/>
    </source>
</evidence>
<dbReference type="EMBL" id="SRLA01000003">
    <property type="protein sequence ID" value="TGE06320.1"/>
    <property type="molecule type" value="Genomic_DNA"/>
</dbReference>
<dbReference type="OrthoDB" id="9786910at2"/>
<evidence type="ECO:0000256" key="1">
    <source>
        <dbReference type="ARBA" id="ARBA00004429"/>
    </source>
</evidence>
<dbReference type="InterPro" id="IPR047817">
    <property type="entry name" value="ABC2_TM_bact-type"/>
</dbReference>
<feature type="transmembrane region" description="Helical" evidence="9">
    <location>
        <begin position="81"/>
        <end position="98"/>
    </location>
</feature>
<keyword evidence="7 9" id="KW-1133">Transmembrane helix</keyword>
<dbReference type="AlphaFoldDB" id="A0A4Z0P4H9"/>
<dbReference type="InterPro" id="IPR013525">
    <property type="entry name" value="ABC2_TM"/>
</dbReference>
<dbReference type="PANTHER" id="PTHR30413:SF8">
    <property type="entry name" value="TRANSPORT PERMEASE PROTEIN"/>
    <property type="match status" value="1"/>
</dbReference>
<accession>A0A4Z0P4H9</accession>
<dbReference type="PRINTS" id="PR00164">
    <property type="entry name" value="ABC2TRNSPORT"/>
</dbReference>
<evidence type="ECO:0000256" key="4">
    <source>
        <dbReference type="ARBA" id="ARBA00022475"/>
    </source>
</evidence>
<dbReference type="PROSITE" id="PS51012">
    <property type="entry name" value="ABC_TM2"/>
    <property type="match status" value="1"/>
</dbReference>
<feature type="transmembrane region" description="Helical" evidence="9">
    <location>
        <begin position="166"/>
        <end position="190"/>
    </location>
</feature>
<organism evidence="11 12">
    <name type="scientific">Hymenobacter fodinae</name>
    <dbReference type="NCBI Taxonomy" id="2510796"/>
    <lineage>
        <taxon>Bacteria</taxon>
        <taxon>Pseudomonadati</taxon>
        <taxon>Bacteroidota</taxon>
        <taxon>Cytophagia</taxon>
        <taxon>Cytophagales</taxon>
        <taxon>Hymenobacteraceae</taxon>
        <taxon>Hymenobacter</taxon>
    </lineage>
</organism>
<evidence type="ECO:0000256" key="9">
    <source>
        <dbReference type="RuleBase" id="RU361157"/>
    </source>
</evidence>
<evidence type="ECO:0000313" key="12">
    <source>
        <dbReference type="Proteomes" id="UP000298337"/>
    </source>
</evidence>
<protein>
    <recommendedName>
        <fullName evidence="9">Transport permease protein</fullName>
    </recommendedName>
</protein>
<feature type="transmembrane region" description="Helical" evidence="9">
    <location>
        <begin position="197"/>
        <end position="218"/>
    </location>
</feature>
<dbReference type="InterPro" id="IPR000412">
    <property type="entry name" value="ABC_2_transport"/>
</dbReference>
<dbReference type="Pfam" id="PF01061">
    <property type="entry name" value="ABC2_membrane"/>
    <property type="match status" value="1"/>
</dbReference>